<dbReference type="AlphaFoldDB" id="A0A2S7IJA3"/>
<reference evidence="5" key="1">
    <citation type="submission" date="2018-02" db="EMBL/GenBank/DDBJ databases">
        <title>Genome sequencing of Solimonas sp. HR-BB.</title>
        <authorList>
            <person name="Lee Y."/>
            <person name="Jeon C.O."/>
        </authorList>
    </citation>
    <scope>NUCLEOTIDE SEQUENCE [LARGE SCALE GENOMIC DNA]</scope>
    <source>
        <strain evidence="5">HR-U</strain>
    </source>
</reference>
<keyword evidence="2" id="KW-0732">Signal</keyword>
<dbReference type="Pfam" id="PF00578">
    <property type="entry name" value="AhpC-TSA"/>
    <property type="match status" value="1"/>
</dbReference>
<evidence type="ECO:0000256" key="2">
    <source>
        <dbReference type="SAM" id="SignalP"/>
    </source>
</evidence>
<comment type="caution">
    <text evidence="4">The sequence shown here is derived from an EMBL/GenBank/DDBJ whole genome shotgun (WGS) entry which is preliminary data.</text>
</comment>
<dbReference type="InterPro" id="IPR050553">
    <property type="entry name" value="Thioredoxin_ResA/DsbE_sf"/>
</dbReference>
<keyword evidence="1" id="KW-0676">Redox-active center</keyword>
<dbReference type="InterPro" id="IPR000866">
    <property type="entry name" value="AhpC/TSA"/>
</dbReference>
<dbReference type="Gene3D" id="3.40.30.10">
    <property type="entry name" value="Glutaredoxin"/>
    <property type="match status" value="1"/>
</dbReference>
<dbReference type="RefSeq" id="WP_104714160.1">
    <property type="nucleotide sequence ID" value="NZ_PTRA01000002.1"/>
</dbReference>
<feature type="domain" description="Thioredoxin" evidence="3">
    <location>
        <begin position="312"/>
        <end position="466"/>
    </location>
</feature>
<evidence type="ECO:0000313" key="5">
    <source>
        <dbReference type="Proteomes" id="UP000239590"/>
    </source>
</evidence>
<organism evidence="4 5">
    <name type="scientific">Siphonobacter curvatus</name>
    <dbReference type="NCBI Taxonomy" id="2094562"/>
    <lineage>
        <taxon>Bacteria</taxon>
        <taxon>Pseudomonadati</taxon>
        <taxon>Bacteroidota</taxon>
        <taxon>Cytophagia</taxon>
        <taxon>Cytophagales</taxon>
        <taxon>Cytophagaceae</taxon>
        <taxon>Siphonobacter</taxon>
    </lineage>
</organism>
<dbReference type="PANTHER" id="PTHR42852:SF17">
    <property type="entry name" value="THIOREDOXIN-LIKE PROTEIN HI_1115"/>
    <property type="match status" value="1"/>
</dbReference>
<evidence type="ECO:0000259" key="3">
    <source>
        <dbReference type="PROSITE" id="PS51352"/>
    </source>
</evidence>
<sequence>MKLVLIVLGILSGTLAFAQRPKNATLDSLKSEKDPVQLQSKLKKLESGSEADIFTLLSFYQSNPAKSDSLVELAVKRFPKGTIACNMAINRLNAEKDGPTQERMLAQMEKDFPGADLDMAYYSVAYTYTQARNKPKLLSYLKKVKSPLFKPTAVHSVASTIAAYDSKEAEQLITQELASIREVTNLTDTSARALNHLKNSTNGLLGLYSEILAKNGNYEKAYTYLHEVYISSERKSPALIKNYGLLLSKRGNYQEAFPLLEKTVTSGLADSTVRAELASIYKKLYPGKNEKEYLASLDQKLTSKYETEAAKLMINEPAPSFIVTDASGKQVSLADFKGKTIVLDFWATWCGPCKASFPAMQMVVNKYKQDPQVKFLFIHTWERQGNPTAEAQEYLKANHYDLDLYMDIKNAKTKRNEAVSAFQVNGIPAKFVIDGKGRIRYKLTGFSGGNEAAVSELSAMINSAKANQ</sequence>
<dbReference type="PROSITE" id="PS51352">
    <property type="entry name" value="THIOREDOXIN_2"/>
    <property type="match status" value="1"/>
</dbReference>
<dbReference type="OrthoDB" id="6399635at2"/>
<keyword evidence="5" id="KW-1185">Reference proteome</keyword>
<dbReference type="InterPro" id="IPR036249">
    <property type="entry name" value="Thioredoxin-like_sf"/>
</dbReference>
<accession>A0A2S7IJA3</accession>
<evidence type="ECO:0000256" key="1">
    <source>
        <dbReference type="ARBA" id="ARBA00023284"/>
    </source>
</evidence>
<protein>
    <recommendedName>
        <fullName evidence="3">Thioredoxin domain-containing protein</fullName>
    </recommendedName>
</protein>
<feature type="chain" id="PRO_5015591838" description="Thioredoxin domain-containing protein" evidence="2">
    <location>
        <begin position="19"/>
        <end position="468"/>
    </location>
</feature>
<dbReference type="Gene3D" id="1.25.40.10">
    <property type="entry name" value="Tetratricopeptide repeat domain"/>
    <property type="match status" value="1"/>
</dbReference>
<dbReference type="InterPro" id="IPR011990">
    <property type="entry name" value="TPR-like_helical_dom_sf"/>
</dbReference>
<dbReference type="InterPro" id="IPR013766">
    <property type="entry name" value="Thioredoxin_domain"/>
</dbReference>
<dbReference type="EMBL" id="PTRA01000002">
    <property type="protein sequence ID" value="PQA56720.1"/>
    <property type="molecule type" value="Genomic_DNA"/>
</dbReference>
<dbReference type="Proteomes" id="UP000239590">
    <property type="component" value="Unassembled WGS sequence"/>
</dbReference>
<feature type="signal peptide" evidence="2">
    <location>
        <begin position="1"/>
        <end position="18"/>
    </location>
</feature>
<dbReference type="PANTHER" id="PTHR42852">
    <property type="entry name" value="THIOL:DISULFIDE INTERCHANGE PROTEIN DSBE"/>
    <property type="match status" value="1"/>
</dbReference>
<proteinExistence type="predicted"/>
<dbReference type="GO" id="GO:0006950">
    <property type="term" value="P:response to stress"/>
    <property type="evidence" value="ECO:0007669"/>
    <property type="project" value="UniProtKB-ARBA"/>
</dbReference>
<dbReference type="InterPro" id="IPR017937">
    <property type="entry name" value="Thioredoxin_CS"/>
</dbReference>
<dbReference type="PROSITE" id="PS00194">
    <property type="entry name" value="THIOREDOXIN_1"/>
    <property type="match status" value="1"/>
</dbReference>
<dbReference type="SUPFAM" id="SSF52833">
    <property type="entry name" value="Thioredoxin-like"/>
    <property type="match status" value="1"/>
</dbReference>
<gene>
    <name evidence="4" type="ORF">C5O19_15345</name>
</gene>
<dbReference type="CDD" id="cd02966">
    <property type="entry name" value="TlpA_like_family"/>
    <property type="match status" value="1"/>
</dbReference>
<dbReference type="SUPFAM" id="SSF48452">
    <property type="entry name" value="TPR-like"/>
    <property type="match status" value="1"/>
</dbReference>
<dbReference type="GO" id="GO:0016209">
    <property type="term" value="F:antioxidant activity"/>
    <property type="evidence" value="ECO:0007669"/>
    <property type="project" value="InterPro"/>
</dbReference>
<name>A0A2S7IJA3_9BACT</name>
<evidence type="ECO:0000313" key="4">
    <source>
        <dbReference type="EMBL" id="PQA56720.1"/>
    </source>
</evidence>
<dbReference type="GO" id="GO:0016491">
    <property type="term" value="F:oxidoreductase activity"/>
    <property type="evidence" value="ECO:0007669"/>
    <property type="project" value="InterPro"/>
</dbReference>